<dbReference type="AlphaFoldDB" id="A0A7G9S8C9"/>
<evidence type="ECO:0000313" key="2">
    <source>
        <dbReference type="EMBL" id="QNN64104.1"/>
    </source>
</evidence>
<reference evidence="2 3" key="1">
    <citation type="submission" date="2020-08" db="EMBL/GenBank/DDBJ databases">
        <title>Genome sequence of Sphingomonas rhizophila KACC 19189T.</title>
        <authorList>
            <person name="Hyun D.-W."/>
            <person name="Bae J.-W."/>
        </authorList>
    </citation>
    <scope>NUCLEOTIDE SEQUENCE [LARGE SCALE GENOMIC DNA]</scope>
    <source>
        <strain evidence="2 3">KACC 19189</strain>
    </source>
</reference>
<keyword evidence="1" id="KW-1133">Transmembrane helix</keyword>
<organism evidence="2 3">
    <name type="scientific">Sphingomonas rhizophila</name>
    <dbReference type="NCBI Taxonomy" id="2071607"/>
    <lineage>
        <taxon>Bacteria</taxon>
        <taxon>Pseudomonadati</taxon>
        <taxon>Pseudomonadota</taxon>
        <taxon>Alphaproteobacteria</taxon>
        <taxon>Sphingomonadales</taxon>
        <taxon>Sphingomonadaceae</taxon>
        <taxon>Sphingomonas</taxon>
    </lineage>
</organism>
<keyword evidence="1" id="KW-0472">Membrane</keyword>
<gene>
    <name evidence="2" type="ORF">H9L12_06795</name>
</gene>
<name>A0A7G9S8C9_9SPHN</name>
<dbReference type="KEGG" id="srhi:H9L12_06795"/>
<evidence type="ECO:0000256" key="1">
    <source>
        <dbReference type="SAM" id="Phobius"/>
    </source>
</evidence>
<proteinExistence type="predicted"/>
<dbReference type="EMBL" id="CP060717">
    <property type="protein sequence ID" value="QNN64104.1"/>
    <property type="molecule type" value="Genomic_DNA"/>
</dbReference>
<evidence type="ECO:0000313" key="3">
    <source>
        <dbReference type="Proteomes" id="UP000515955"/>
    </source>
</evidence>
<protein>
    <submittedName>
        <fullName evidence="2">Uncharacterized protein</fullName>
    </submittedName>
</protein>
<keyword evidence="3" id="KW-1185">Reference proteome</keyword>
<feature type="transmembrane region" description="Helical" evidence="1">
    <location>
        <begin position="47"/>
        <end position="68"/>
    </location>
</feature>
<dbReference type="Proteomes" id="UP000515955">
    <property type="component" value="Chromosome"/>
</dbReference>
<feature type="transmembrane region" description="Helical" evidence="1">
    <location>
        <begin position="74"/>
        <end position="92"/>
    </location>
</feature>
<accession>A0A7G9S8C9</accession>
<sequence length="249" mass="26954">MTDVTQKADLAIARADRVMAQLDGREGSVRAAAKRERQRLNSGLTRTLARIGIAVGIISLATIAIGLILPIGMFGFLAAVGLAIGVAALLAVSGGKEIAAPDVSTDLPNGQMVQRFDSYLFRARRALPAPAQAEVDRLSAALPGLRETLQRIPDLDPNAQDARRLMSVHLPGLIDRYLHIPKAYRSERDGEDKDVDQRLVEALAAGREALSEISEKLARADLAAFETQGRFIQSRYGEELLPAPDRDRV</sequence>
<dbReference type="RefSeq" id="WP_187541104.1">
    <property type="nucleotide sequence ID" value="NZ_CP060717.1"/>
</dbReference>
<keyword evidence="1" id="KW-0812">Transmembrane</keyword>